<dbReference type="GO" id="GO:0008173">
    <property type="term" value="F:RNA methyltransferase activity"/>
    <property type="evidence" value="ECO:0007669"/>
    <property type="project" value="InterPro"/>
</dbReference>
<dbReference type="Proteomes" id="UP000886885">
    <property type="component" value="Chromosome 5A"/>
</dbReference>
<keyword evidence="3" id="KW-1185">Reference proteome</keyword>
<feature type="region of interest" description="Disordered" evidence="1">
    <location>
        <begin position="375"/>
        <end position="398"/>
    </location>
</feature>
<dbReference type="OrthoDB" id="1665220at2759"/>
<feature type="compositionally biased region" description="Basic residues" evidence="1">
    <location>
        <begin position="1"/>
        <end position="18"/>
    </location>
</feature>
<evidence type="ECO:0000313" key="3">
    <source>
        <dbReference type="Proteomes" id="UP000886885"/>
    </source>
</evidence>
<gene>
    <name evidence="2" type="ORF">POTOM_018820</name>
</gene>
<dbReference type="EMBL" id="JAAWWB010000009">
    <property type="protein sequence ID" value="KAG6775372.1"/>
    <property type="molecule type" value="Genomic_DNA"/>
</dbReference>
<feature type="compositionally biased region" description="Low complexity" evidence="1">
    <location>
        <begin position="32"/>
        <end position="42"/>
    </location>
</feature>
<evidence type="ECO:0000313" key="2">
    <source>
        <dbReference type="EMBL" id="KAG6775372.1"/>
    </source>
</evidence>
<dbReference type="AlphaFoldDB" id="A0A8X8D2L1"/>
<name>A0A8X8D2L1_POPTO</name>
<organism evidence="2 3">
    <name type="scientific">Populus tomentosa</name>
    <name type="common">Chinese white poplar</name>
    <dbReference type="NCBI Taxonomy" id="118781"/>
    <lineage>
        <taxon>Eukaryota</taxon>
        <taxon>Viridiplantae</taxon>
        <taxon>Streptophyta</taxon>
        <taxon>Embryophyta</taxon>
        <taxon>Tracheophyta</taxon>
        <taxon>Spermatophyta</taxon>
        <taxon>Magnoliopsida</taxon>
        <taxon>eudicotyledons</taxon>
        <taxon>Gunneridae</taxon>
        <taxon>Pentapetalae</taxon>
        <taxon>rosids</taxon>
        <taxon>fabids</taxon>
        <taxon>Malpighiales</taxon>
        <taxon>Salicaceae</taxon>
        <taxon>Saliceae</taxon>
        <taxon>Populus</taxon>
    </lineage>
</organism>
<protein>
    <submittedName>
        <fullName evidence="2">Uncharacterized protein</fullName>
    </submittedName>
</protein>
<accession>A0A8X8D2L1</accession>
<dbReference type="PANTHER" id="PTHR22808">
    <property type="entry name" value="NCL1 YEAST -RELATED NOL1/NOP2/FMU SUN DOMAIN-CONTAINING"/>
    <property type="match status" value="1"/>
</dbReference>
<reference evidence="2" key="1">
    <citation type="journal article" date="2020" name="bioRxiv">
        <title>Hybrid origin of Populus tomentosa Carr. identified through genome sequencing and phylogenomic analysis.</title>
        <authorList>
            <person name="An X."/>
            <person name="Gao K."/>
            <person name="Chen Z."/>
            <person name="Li J."/>
            <person name="Yang X."/>
            <person name="Yang X."/>
            <person name="Zhou J."/>
            <person name="Guo T."/>
            <person name="Zhao T."/>
            <person name="Huang S."/>
            <person name="Miao D."/>
            <person name="Khan W.U."/>
            <person name="Rao P."/>
            <person name="Ye M."/>
            <person name="Lei B."/>
            <person name="Liao W."/>
            <person name="Wang J."/>
            <person name="Ji L."/>
            <person name="Li Y."/>
            <person name="Guo B."/>
            <person name="Mustafa N.S."/>
            <person name="Li S."/>
            <person name="Yun Q."/>
            <person name="Keller S.R."/>
            <person name="Mao J."/>
            <person name="Zhang R."/>
            <person name="Strauss S.H."/>
        </authorList>
    </citation>
    <scope>NUCLEOTIDE SEQUENCE</scope>
    <source>
        <strain evidence="2">GM15</strain>
        <tissue evidence="2">Leaf</tissue>
    </source>
</reference>
<comment type="caution">
    <text evidence="2">The sequence shown here is derived from an EMBL/GenBank/DDBJ whole genome shotgun (WGS) entry which is preliminary data.</text>
</comment>
<sequence>MGGRGRGNRSRTQRKHFRDGRENVWKRHKSDSASSDPNSNRNSDNKTHWQPFSTQNPGFDEYYKEQGIVTPEEWDTFVEVLRTPLPVALGVFLGVRGRGWAFAVVDVVSSNRLARIAWEKVINLVILLFLQFCRSQFCEDIKSQLENDFMNSLKAELTLEAIRPLPWYPDNLAWHSNFSRMQLRKNQTLERFHEFLKLENEIGNITRQEAVSMVIANDLDVQRCNLLIHQTKRMCTANLIISQLLFDRVLCDVPYSGGGTLCKAPDMNPGKGNGLHSLQIQIALRGTLMKYLHGLRFQGNTKVRFEEFGWKFMVAAELGFLAFGDNQGFQGFDFEKSCHGACSVTAENSGMEPDSIDAAVEKNYEVASEADLVVNEPDEAAMEPDLSNISDQNDSEEA</sequence>
<feature type="region of interest" description="Disordered" evidence="1">
    <location>
        <begin position="1"/>
        <end position="58"/>
    </location>
</feature>
<proteinExistence type="predicted"/>
<feature type="compositionally biased region" description="Polar residues" evidence="1">
    <location>
        <begin position="48"/>
        <end position="57"/>
    </location>
</feature>
<dbReference type="PANTHER" id="PTHR22808:SF1">
    <property type="entry name" value="RNA CYTOSINE-C(5)-METHYLTRANSFERASE NSUN2-RELATED"/>
    <property type="match status" value="1"/>
</dbReference>
<dbReference type="GO" id="GO:0001510">
    <property type="term" value="P:RNA methylation"/>
    <property type="evidence" value="ECO:0007669"/>
    <property type="project" value="InterPro"/>
</dbReference>
<dbReference type="InterPro" id="IPR023267">
    <property type="entry name" value="RCMT"/>
</dbReference>
<evidence type="ECO:0000256" key="1">
    <source>
        <dbReference type="SAM" id="MobiDB-lite"/>
    </source>
</evidence>